<protein>
    <submittedName>
        <fullName evidence="1">Uncharacterized protein</fullName>
    </submittedName>
</protein>
<sequence>MVFVPDSSPDPTPTTEPLAVAALETERHVAASGWDQNPRVFALVDTAALAAAEPQLAASLTGDADRAPGALTAIEQEDLPRTAKLESLLGRMAWPETVDGVALAVERIVIPPGAERDLPEDPDAAADALAAHPQREDVRLLVAVHRDGRAVCLLRQRANDRDDRVATGEDIAPGLVHALRATLED</sequence>
<evidence type="ECO:0000313" key="2">
    <source>
        <dbReference type="Proteomes" id="UP000182938"/>
    </source>
</evidence>
<evidence type="ECO:0000313" key="1">
    <source>
        <dbReference type="EMBL" id="APH00750.1"/>
    </source>
</evidence>
<proteinExistence type="predicted"/>
<dbReference type="RefSeq" id="WP_072623915.1">
    <property type="nucleotide sequence ID" value="NZ_CP013290.1"/>
</dbReference>
<organism evidence="1 2">
    <name type="scientific">Janibacter indicus</name>
    <dbReference type="NCBI Taxonomy" id="857417"/>
    <lineage>
        <taxon>Bacteria</taxon>
        <taxon>Bacillati</taxon>
        <taxon>Actinomycetota</taxon>
        <taxon>Actinomycetes</taxon>
        <taxon>Micrococcales</taxon>
        <taxon>Intrasporangiaceae</taxon>
        <taxon>Janibacter</taxon>
    </lineage>
</organism>
<keyword evidence="2" id="KW-1185">Reference proteome</keyword>
<reference evidence="1 2" key="1">
    <citation type="submission" date="2015-11" db="EMBL/GenBank/DDBJ databases">
        <authorList>
            <person name="Zhang Y."/>
            <person name="Guo Z."/>
        </authorList>
    </citation>
    <scope>NUCLEOTIDE SEQUENCE [LARGE SCALE GENOMIC DNA]</scope>
    <source>
        <strain evidence="1 2">YFY001</strain>
    </source>
</reference>
<accession>A0A1L3MEJ7</accession>
<dbReference type="NCBIfam" id="NF040618">
    <property type="entry name" value="PPA1309_fam"/>
    <property type="match status" value="1"/>
</dbReference>
<dbReference type="InterPro" id="IPR047681">
    <property type="entry name" value="PPA1309-like"/>
</dbReference>
<dbReference type="AlphaFoldDB" id="A0A1L3MEJ7"/>
<dbReference type="KEGG" id="jte:ASJ30_03700"/>
<name>A0A1L3MEJ7_9MICO</name>
<dbReference type="EMBL" id="CP013290">
    <property type="protein sequence ID" value="APH00750.1"/>
    <property type="molecule type" value="Genomic_DNA"/>
</dbReference>
<dbReference type="Proteomes" id="UP000182938">
    <property type="component" value="Chromosome"/>
</dbReference>
<gene>
    <name evidence="1" type="ORF">ASJ30_03700</name>
</gene>